<dbReference type="GO" id="GO:0003908">
    <property type="term" value="F:methylated-DNA-[protein]-cysteine S-methyltransferase activity"/>
    <property type="evidence" value="ECO:0007669"/>
    <property type="project" value="UniProtKB-EC"/>
</dbReference>
<keyword evidence="3" id="KW-0808">Transferase</keyword>
<dbReference type="InterPro" id="IPR052520">
    <property type="entry name" value="ATL_DNA_repair"/>
</dbReference>
<dbReference type="InterPro" id="IPR036388">
    <property type="entry name" value="WH-like_DNA-bd_sf"/>
</dbReference>
<evidence type="ECO:0000313" key="4">
    <source>
        <dbReference type="Proteomes" id="UP000275281"/>
    </source>
</evidence>
<evidence type="ECO:0000259" key="2">
    <source>
        <dbReference type="Pfam" id="PF01035"/>
    </source>
</evidence>
<dbReference type="OrthoDB" id="9132167at2"/>
<dbReference type="AlphaFoldDB" id="A0A3N5Y7H7"/>
<dbReference type="NCBIfam" id="TIGR00589">
    <property type="entry name" value="ogt"/>
    <property type="match status" value="1"/>
</dbReference>
<evidence type="ECO:0000313" key="3">
    <source>
        <dbReference type="EMBL" id="RPJ66749.1"/>
    </source>
</evidence>
<protein>
    <submittedName>
        <fullName evidence="3">Methylated-DNA--[protein]-cysteine S-methyltransferase</fullName>
        <ecNumber evidence="3">2.1.1.63</ecNumber>
    </submittedName>
</protein>
<keyword evidence="3" id="KW-0489">Methyltransferase</keyword>
<feature type="domain" description="Methylated-DNA-[protein]-cysteine S-methyltransferase DNA binding" evidence="2">
    <location>
        <begin position="8"/>
        <end position="89"/>
    </location>
</feature>
<gene>
    <name evidence="3" type="ORF">DRW07_11785</name>
</gene>
<dbReference type="Gene3D" id="1.10.10.10">
    <property type="entry name" value="Winged helix-like DNA-binding domain superfamily/Winged helix DNA-binding domain"/>
    <property type="match status" value="1"/>
</dbReference>
<keyword evidence="4" id="KW-1185">Reference proteome</keyword>
<dbReference type="InterPro" id="IPR014048">
    <property type="entry name" value="MethylDNA_cys_MeTrfase_DNA-bd"/>
</dbReference>
<dbReference type="EMBL" id="RPOK01000003">
    <property type="protein sequence ID" value="RPJ66749.1"/>
    <property type="molecule type" value="Genomic_DNA"/>
</dbReference>
<dbReference type="Proteomes" id="UP000275281">
    <property type="component" value="Unassembled WGS sequence"/>
</dbReference>
<comment type="caution">
    <text evidence="3">The sequence shown here is derived from an EMBL/GenBank/DDBJ whole genome shotgun (WGS) entry which is preliminary data.</text>
</comment>
<evidence type="ECO:0000256" key="1">
    <source>
        <dbReference type="ARBA" id="ARBA00022763"/>
    </source>
</evidence>
<accession>A0A3N5Y7H7</accession>
<dbReference type="GO" id="GO:0006281">
    <property type="term" value="P:DNA repair"/>
    <property type="evidence" value="ECO:0007669"/>
    <property type="project" value="InterPro"/>
</dbReference>
<dbReference type="SUPFAM" id="SSF46767">
    <property type="entry name" value="Methylated DNA-protein cysteine methyltransferase, C-terminal domain"/>
    <property type="match status" value="1"/>
</dbReference>
<dbReference type="EC" id="2.1.1.63" evidence="3"/>
<dbReference type="Pfam" id="PF01035">
    <property type="entry name" value="DNA_binding_1"/>
    <property type="match status" value="1"/>
</dbReference>
<sequence length="116" mass="13144">MTNTDTSIQTKIYHTVSCVPKGTVSSYGQIADLAGLPGRARAVGYWLKRTPQNLVLPWHRVLRADGKIAFPPGSETFIEQRNRLIDEGVAVKYNRVELDKFGWKPDLSVLLHQLYY</sequence>
<dbReference type="InterPro" id="IPR036217">
    <property type="entry name" value="MethylDNA_cys_MeTrfase_DNAb"/>
</dbReference>
<dbReference type="PANTHER" id="PTHR42942">
    <property type="entry name" value="6-O-METHYLGUANINE DNA METHYLTRANSFERASE"/>
    <property type="match status" value="1"/>
</dbReference>
<name>A0A3N5Y7H7_9ALTE</name>
<dbReference type="CDD" id="cd06445">
    <property type="entry name" value="ATase"/>
    <property type="match status" value="1"/>
</dbReference>
<dbReference type="GO" id="GO:0032259">
    <property type="term" value="P:methylation"/>
    <property type="evidence" value="ECO:0007669"/>
    <property type="project" value="UniProtKB-KW"/>
</dbReference>
<reference evidence="3 4" key="1">
    <citation type="submission" date="2018-11" db="EMBL/GenBank/DDBJ databases">
        <authorList>
            <person name="Ye M.-Q."/>
            <person name="Du Z.-J."/>
        </authorList>
    </citation>
    <scope>NUCLEOTIDE SEQUENCE [LARGE SCALE GENOMIC DNA]</scope>
    <source>
        <strain evidence="3 4">U0105</strain>
    </source>
</reference>
<organism evidence="3 4">
    <name type="scientific">Alteromonas sediminis</name>
    <dbReference type="NCBI Taxonomy" id="2259342"/>
    <lineage>
        <taxon>Bacteria</taxon>
        <taxon>Pseudomonadati</taxon>
        <taxon>Pseudomonadota</taxon>
        <taxon>Gammaproteobacteria</taxon>
        <taxon>Alteromonadales</taxon>
        <taxon>Alteromonadaceae</taxon>
        <taxon>Alteromonas/Salinimonas group</taxon>
        <taxon>Alteromonas</taxon>
    </lineage>
</organism>
<keyword evidence="1" id="KW-0227">DNA damage</keyword>
<dbReference type="RefSeq" id="WP_124028106.1">
    <property type="nucleotide sequence ID" value="NZ_JBHRSN010000006.1"/>
</dbReference>
<proteinExistence type="predicted"/>
<dbReference type="PANTHER" id="PTHR42942:SF1">
    <property type="entry name" value="ALKYLTRANSFERASE-LIKE PROTEIN 1"/>
    <property type="match status" value="1"/>
</dbReference>